<organism evidence="4 5">
    <name type="scientific">Sistotremastrum niveocremeum HHB9708</name>
    <dbReference type="NCBI Taxonomy" id="1314777"/>
    <lineage>
        <taxon>Eukaryota</taxon>
        <taxon>Fungi</taxon>
        <taxon>Dikarya</taxon>
        <taxon>Basidiomycota</taxon>
        <taxon>Agaricomycotina</taxon>
        <taxon>Agaricomycetes</taxon>
        <taxon>Sistotremastrales</taxon>
        <taxon>Sistotremastraceae</taxon>
        <taxon>Sertulicium</taxon>
        <taxon>Sertulicium niveocremeum</taxon>
    </lineage>
</organism>
<name>A0A164MZ54_9AGAM</name>
<comment type="similarity">
    <text evidence="1">Belongs to the NmrA-type oxidoreductase family.</text>
</comment>
<evidence type="ECO:0000313" key="5">
    <source>
        <dbReference type="Proteomes" id="UP000076722"/>
    </source>
</evidence>
<dbReference type="EMBL" id="KV419454">
    <property type="protein sequence ID" value="KZS87195.1"/>
    <property type="molecule type" value="Genomic_DNA"/>
</dbReference>
<evidence type="ECO:0000313" key="4">
    <source>
        <dbReference type="EMBL" id="KZS87195.1"/>
    </source>
</evidence>
<sequence>MSQSNKLILVIGATGVQGRAVIDALLAPGPDGTTSPYSVRALTRNFDSRSAKELAAISKVELFQGSFTDAGAVYRALEGCYGAFVNTDGSTEDEEGEIFASLRIFELAKQTGTLKHFVWSNLDYISKITGYNPKYKVEHYDSKGRVLEFIKGQPSEISGMVWSSLTTGPYMEMLSSPVFGPLHDPKTDTYIFAAPIGQGHVPMISLKDLGYFARYIFDHREVFSARDLEVTSDLVAWDKLVETFIKFTGKRAKFVDIPIEIWLQLLKNTDRPRANKFYDSGSSGHTTWGENFTKWWNIYHDDIIKRDLEAIKKIHPALRSVEAWMVETNYDASYKVLMKNNEEGKGGTFNPDAVPGVLVQLRKL</sequence>
<keyword evidence="5" id="KW-1185">Reference proteome</keyword>
<feature type="domain" description="NmrA-like" evidence="3">
    <location>
        <begin position="5"/>
        <end position="269"/>
    </location>
</feature>
<dbReference type="GO" id="GO:0005634">
    <property type="term" value="C:nucleus"/>
    <property type="evidence" value="ECO:0007669"/>
    <property type="project" value="TreeGrafter"/>
</dbReference>
<dbReference type="Gene3D" id="3.90.25.10">
    <property type="entry name" value="UDP-galactose 4-epimerase, domain 1"/>
    <property type="match status" value="1"/>
</dbReference>
<dbReference type="Proteomes" id="UP000076722">
    <property type="component" value="Unassembled WGS sequence"/>
</dbReference>
<dbReference type="PANTHER" id="PTHR42748">
    <property type="entry name" value="NITROGEN METABOLITE REPRESSION PROTEIN NMRA FAMILY MEMBER"/>
    <property type="match status" value="1"/>
</dbReference>
<dbReference type="InterPro" id="IPR051164">
    <property type="entry name" value="NmrA-like_oxidored"/>
</dbReference>
<dbReference type="CDD" id="cd05251">
    <property type="entry name" value="NmrA_like_SDR_a"/>
    <property type="match status" value="1"/>
</dbReference>
<reference evidence="4 5" key="1">
    <citation type="journal article" date="2016" name="Mol. Biol. Evol.">
        <title>Comparative Genomics of Early-Diverging Mushroom-Forming Fungi Provides Insights into the Origins of Lignocellulose Decay Capabilities.</title>
        <authorList>
            <person name="Nagy L.G."/>
            <person name="Riley R."/>
            <person name="Tritt A."/>
            <person name="Adam C."/>
            <person name="Daum C."/>
            <person name="Floudas D."/>
            <person name="Sun H."/>
            <person name="Yadav J.S."/>
            <person name="Pangilinan J."/>
            <person name="Larsson K.H."/>
            <person name="Matsuura K."/>
            <person name="Barry K."/>
            <person name="Labutti K."/>
            <person name="Kuo R."/>
            <person name="Ohm R.A."/>
            <person name="Bhattacharya S.S."/>
            <person name="Shirouzu T."/>
            <person name="Yoshinaga Y."/>
            <person name="Martin F.M."/>
            <person name="Grigoriev I.V."/>
            <person name="Hibbett D.S."/>
        </authorList>
    </citation>
    <scope>NUCLEOTIDE SEQUENCE [LARGE SCALE GENOMIC DNA]</scope>
    <source>
        <strain evidence="4 5">HHB9708</strain>
    </source>
</reference>
<proteinExistence type="inferred from homology"/>
<protein>
    <submittedName>
        <fullName evidence="4">NAD(P)-binding protein</fullName>
    </submittedName>
</protein>
<dbReference type="SUPFAM" id="SSF51735">
    <property type="entry name" value="NAD(P)-binding Rossmann-fold domains"/>
    <property type="match status" value="1"/>
</dbReference>
<accession>A0A164MZ54</accession>
<dbReference type="InterPro" id="IPR036291">
    <property type="entry name" value="NAD(P)-bd_dom_sf"/>
</dbReference>
<dbReference type="Gene3D" id="3.40.50.720">
    <property type="entry name" value="NAD(P)-binding Rossmann-like Domain"/>
    <property type="match status" value="1"/>
</dbReference>
<evidence type="ECO:0000256" key="1">
    <source>
        <dbReference type="ARBA" id="ARBA00006328"/>
    </source>
</evidence>
<dbReference type="PANTHER" id="PTHR42748:SF14">
    <property type="entry name" value="SNOAL-LIKE DOMAIN-CONTAINING PROTEIN"/>
    <property type="match status" value="1"/>
</dbReference>
<dbReference type="Pfam" id="PF05368">
    <property type="entry name" value="NmrA"/>
    <property type="match status" value="1"/>
</dbReference>
<dbReference type="STRING" id="1314777.A0A164MZ54"/>
<dbReference type="AlphaFoldDB" id="A0A164MZ54"/>
<evidence type="ECO:0000259" key="3">
    <source>
        <dbReference type="Pfam" id="PF05368"/>
    </source>
</evidence>
<evidence type="ECO:0000256" key="2">
    <source>
        <dbReference type="ARBA" id="ARBA00022857"/>
    </source>
</evidence>
<gene>
    <name evidence="4" type="ORF">SISNIDRAFT_491260</name>
</gene>
<dbReference type="InterPro" id="IPR008030">
    <property type="entry name" value="NmrA-like"/>
</dbReference>
<keyword evidence="2" id="KW-0521">NADP</keyword>
<dbReference type="OrthoDB" id="300709at2759"/>